<dbReference type="InterPro" id="IPR006029">
    <property type="entry name" value="Neurotrans-gated_channel_TM"/>
</dbReference>
<keyword evidence="9" id="KW-1185">Reference proteome</keyword>
<dbReference type="PANTHER" id="PTHR18945">
    <property type="entry name" value="NEUROTRANSMITTER GATED ION CHANNEL"/>
    <property type="match status" value="1"/>
</dbReference>
<feature type="domain" description="Neurotransmitter-gated ion-channel ligand-binding" evidence="6">
    <location>
        <begin position="9"/>
        <end position="117"/>
    </location>
</feature>
<proteinExistence type="predicted"/>
<dbReference type="Proteomes" id="UP000735302">
    <property type="component" value="Unassembled WGS sequence"/>
</dbReference>
<evidence type="ECO:0000256" key="2">
    <source>
        <dbReference type="ARBA" id="ARBA00022692"/>
    </source>
</evidence>
<keyword evidence="3 5" id="KW-1133">Transmembrane helix</keyword>
<dbReference type="FunFam" id="2.70.170.10:FF:000060">
    <property type="entry name" value="Nicotinic acetylcholine receptor subunit alpha4"/>
    <property type="match status" value="1"/>
</dbReference>
<keyword evidence="4 5" id="KW-0472">Membrane</keyword>
<dbReference type="InterPro" id="IPR036734">
    <property type="entry name" value="Neur_chan_lig-bd_sf"/>
</dbReference>
<feature type="transmembrane region" description="Helical" evidence="5">
    <location>
        <begin position="120"/>
        <end position="142"/>
    </location>
</feature>
<dbReference type="Pfam" id="PF02932">
    <property type="entry name" value="Neur_chan_memb"/>
    <property type="match status" value="1"/>
</dbReference>
<evidence type="ECO:0000256" key="3">
    <source>
        <dbReference type="ARBA" id="ARBA00022989"/>
    </source>
</evidence>
<dbReference type="Pfam" id="PF02931">
    <property type="entry name" value="Neur_chan_LBD"/>
    <property type="match status" value="1"/>
</dbReference>
<feature type="domain" description="Neurotransmitter-gated ion-channel transmembrane" evidence="7">
    <location>
        <begin position="125"/>
        <end position="182"/>
    </location>
</feature>
<comment type="subcellular location">
    <subcellularLocation>
        <location evidence="1">Membrane</location>
        <topology evidence="1">Multi-pass membrane protein</topology>
    </subcellularLocation>
</comment>
<dbReference type="CDD" id="cd19051">
    <property type="entry name" value="LGIC_TM_cation"/>
    <property type="match status" value="1"/>
</dbReference>
<gene>
    <name evidence="8" type="ORF">PoB_004520700</name>
</gene>
<dbReference type="PROSITE" id="PS00236">
    <property type="entry name" value="NEUROTR_ION_CHANNEL"/>
    <property type="match status" value="1"/>
</dbReference>
<evidence type="ECO:0000259" key="6">
    <source>
        <dbReference type="Pfam" id="PF02931"/>
    </source>
</evidence>
<keyword evidence="8" id="KW-0675">Receptor</keyword>
<dbReference type="EMBL" id="BLXT01004974">
    <property type="protein sequence ID" value="GFO18702.1"/>
    <property type="molecule type" value="Genomic_DNA"/>
</dbReference>
<dbReference type="GO" id="GO:0004888">
    <property type="term" value="F:transmembrane signaling receptor activity"/>
    <property type="evidence" value="ECO:0007669"/>
    <property type="project" value="InterPro"/>
</dbReference>
<protein>
    <submittedName>
        <fullName evidence="8">Neuronal acetylcholine receptor subunit alpha-7</fullName>
    </submittedName>
</protein>
<dbReference type="GO" id="GO:0016020">
    <property type="term" value="C:membrane"/>
    <property type="evidence" value="ECO:0007669"/>
    <property type="project" value="UniProtKB-SubCell"/>
</dbReference>
<evidence type="ECO:0000256" key="4">
    <source>
        <dbReference type="ARBA" id="ARBA00023136"/>
    </source>
</evidence>
<keyword evidence="2 5" id="KW-0812">Transmembrane</keyword>
<dbReference type="Gene3D" id="2.70.170.10">
    <property type="entry name" value="Neurotransmitter-gated ion-channel ligand-binding domain"/>
    <property type="match status" value="1"/>
</dbReference>
<dbReference type="InterPro" id="IPR006201">
    <property type="entry name" value="Neur_channel"/>
</dbReference>
<accession>A0AAV4BHF5</accession>
<dbReference type="Gene3D" id="1.20.58.390">
    <property type="entry name" value="Neurotransmitter-gated ion-channel transmembrane domain"/>
    <property type="match status" value="1"/>
</dbReference>
<feature type="transmembrane region" description="Helical" evidence="5">
    <location>
        <begin position="148"/>
        <end position="167"/>
    </location>
</feature>
<dbReference type="GO" id="GO:0005230">
    <property type="term" value="F:extracellular ligand-gated monoatomic ion channel activity"/>
    <property type="evidence" value="ECO:0007669"/>
    <property type="project" value="InterPro"/>
</dbReference>
<reference evidence="8 9" key="1">
    <citation type="journal article" date="2021" name="Elife">
        <title>Chloroplast acquisition without the gene transfer in kleptoplastic sea slugs, Plakobranchus ocellatus.</title>
        <authorList>
            <person name="Maeda T."/>
            <person name="Takahashi S."/>
            <person name="Yoshida T."/>
            <person name="Shimamura S."/>
            <person name="Takaki Y."/>
            <person name="Nagai Y."/>
            <person name="Toyoda A."/>
            <person name="Suzuki Y."/>
            <person name="Arimoto A."/>
            <person name="Ishii H."/>
            <person name="Satoh N."/>
            <person name="Nishiyama T."/>
            <person name="Hasebe M."/>
            <person name="Maruyama T."/>
            <person name="Minagawa J."/>
            <person name="Obokata J."/>
            <person name="Shigenobu S."/>
        </authorList>
    </citation>
    <scope>NUCLEOTIDE SEQUENCE [LARGE SCALE GENOMIC DNA]</scope>
</reference>
<dbReference type="AlphaFoldDB" id="A0AAV4BHF5"/>
<comment type="caution">
    <text evidence="8">The sequence shown here is derived from an EMBL/GenBank/DDBJ whole genome shotgun (WGS) entry which is preliminary data.</text>
</comment>
<evidence type="ECO:0000256" key="1">
    <source>
        <dbReference type="ARBA" id="ARBA00004141"/>
    </source>
</evidence>
<evidence type="ECO:0000256" key="5">
    <source>
        <dbReference type="SAM" id="Phobius"/>
    </source>
</evidence>
<dbReference type="SUPFAM" id="SSF90112">
    <property type="entry name" value="Neurotransmitter-gated ion-channel transmembrane pore"/>
    <property type="match status" value="1"/>
</dbReference>
<evidence type="ECO:0000259" key="7">
    <source>
        <dbReference type="Pfam" id="PF02932"/>
    </source>
</evidence>
<sequence length="279" mass="31334">ADLRLEEHRDALCIINSTGFVYHVPQVVYKSSCPIDVYVFPFDIQNCTLKFGSWAYNGKELDLRFFENKEWIDLTEYLESSSWTIVDCPAFRHVAMYSCCPDSPWVDLQYHLIFQRRSTLYNYILILPCILLTSITLILFFIPPESPAKMQLGLAVFIAFFVLLRLLEKNLPPGTSHMPLLVRPQQGNLGFRLSARPGRWSGCSNPPHKYPCRSQGRLDTHCVTKAVNVLSGQHVCFGAVSIGSEPRHHGALVCTMARELALRSAGDPSIADSATGTPV</sequence>
<name>A0AAV4BHF5_9GAST</name>
<dbReference type="InterPro" id="IPR038050">
    <property type="entry name" value="Neuro_actylchol_rec"/>
</dbReference>
<feature type="non-terminal residue" evidence="8">
    <location>
        <position position="1"/>
    </location>
</feature>
<evidence type="ECO:0000313" key="9">
    <source>
        <dbReference type="Proteomes" id="UP000735302"/>
    </source>
</evidence>
<dbReference type="InterPro" id="IPR018000">
    <property type="entry name" value="Neurotransmitter_ion_chnl_CS"/>
</dbReference>
<dbReference type="SUPFAM" id="SSF63712">
    <property type="entry name" value="Nicotinic receptor ligand binding domain-like"/>
    <property type="match status" value="1"/>
</dbReference>
<dbReference type="InterPro" id="IPR006202">
    <property type="entry name" value="Neur_chan_lig-bd"/>
</dbReference>
<evidence type="ECO:0000313" key="8">
    <source>
        <dbReference type="EMBL" id="GFO18702.1"/>
    </source>
</evidence>
<dbReference type="InterPro" id="IPR036719">
    <property type="entry name" value="Neuro-gated_channel_TM_sf"/>
</dbReference>
<organism evidence="8 9">
    <name type="scientific">Plakobranchus ocellatus</name>
    <dbReference type="NCBI Taxonomy" id="259542"/>
    <lineage>
        <taxon>Eukaryota</taxon>
        <taxon>Metazoa</taxon>
        <taxon>Spiralia</taxon>
        <taxon>Lophotrochozoa</taxon>
        <taxon>Mollusca</taxon>
        <taxon>Gastropoda</taxon>
        <taxon>Heterobranchia</taxon>
        <taxon>Euthyneura</taxon>
        <taxon>Panpulmonata</taxon>
        <taxon>Sacoglossa</taxon>
        <taxon>Placobranchoidea</taxon>
        <taxon>Plakobranchidae</taxon>
        <taxon>Plakobranchus</taxon>
    </lineage>
</organism>